<dbReference type="InterPro" id="IPR042102">
    <property type="entry name" value="RNA_pol_Rpb1_3_sf"/>
</dbReference>
<accession>A0ABR2BRT7</accession>
<dbReference type="Gene3D" id="1.10.40.90">
    <property type="match status" value="1"/>
</dbReference>
<dbReference type="InterPro" id="IPR020630">
    <property type="entry name" value="THF_DH/CycHdrlase_cat_dom"/>
</dbReference>
<evidence type="ECO:0000256" key="8">
    <source>
        <dbReference type="ARBA" id="ARBA00023163"/>
    </source>
</evidence>
<dbReference type="Pfam" id="PF00763">
    <property type="entry name" value="THF_DHG_CYH"/>
    <property type="match status" value="1"/>
</dbReference>
<sequence length="1229" mass="136654">MCQEKLVQEAVDTLLDNGIRGQPMRDGHNKVYKSFSDVIEGKEGRFRETLLGKRVDYSGRSVIVVGPSLSLHRCGLPREIAIELFQTFVIRGLIRQHLAPNIGVAKSKIREKGPIIWEILQEVMRGHPVLLNRAPTLHRLDFDGDQMAVHVPLSLEAQAEARLLMFSHMNLLSPAIGDPISVPTQDMLIGLYVLTSGNRRGICANRQKRINLDSPLWLRWRLDQCVIASREAPIEVHYESLERANLVFHNKVIDGTAIKRLISRLIDHFGMAYTSHILDQVKTLGFQQATATSISLGIDDLLTIPSKGWLVQDAEQQSLILEKHHHFGNVHAVEKLRQSIEIWYATSEYLRQEMNPNFRMTDPFNPVHIMSFSGARGNASQVHQLVGMRGLMSDPQGQMIDLPIQSNLREGLSLTEYIISCYGARKGVVDTAVRTSDAGYLTRRLVEVVQHIVVRRTDCGTTRGISVSPQKRTLPERIFIQTLIGRVLADDIYMGTRCIAIRNQDIGLGLVDRFRAFRTQPISIRTPFTCRSTSWICRLCYGRSATHGDLVELGEAVGIIAGQSIGEPGTQLTLRTFHTGGVFTGGTEHCDFIYSAILHENADLLAKRRRNRFIIPFQLIQDQEKEKELMLHSHSVIRSAKPYLATPGAIVHGHYGEILYQGDTLVTFIYEKSRSGDITQGLPKVEQVLEVRSIDSISMNLEKRVEGWNEYITRILGIPWGFVIGAELTIVQSRLSLVNKIQKVYRSQGVQIHNRHIEIIVRQITSKVLVSEDGMSNVFLPGELIGLLRAERTGRALEEAIWYRVVLLGITRASLNTQSFISEASFQETARVLAKAALRGRIDWLKGLKENVVLGEDQVGPCEQLDALSPFNPLSEMRQKEGKSMDQPHRLHPVAAAVWLNLSGSTRDVFILFYPKSLMQIFDRSSFTPKMASQSDYKATIIDGKAIAQAIRSEIADEARQLSQKYGKVPGLAVVIVGNRKDSQSYVAMKRKACAEVGIRSFDVNLPEQVPESELISKVHELNENPDVHGILVQLPLPKHINEEKVLGEISLEKDVDGFHPLNIGKLAMKGREPLFQPCTPKGCLELLSRSGVSIKGKNAVVVGRSNIVGLPVSLLLLKADATVSIVHSRTPDPERLVREADIVIAAAGQARMIKGSWIKPGAAVIDVGTNAVDDPTKKSGYMLVGDVDFEEASKVAGWITPVPGGVGPMTVAMLLRNTLDGAKRVIEK</sequence>
<evidence type="ECO:0000256" key="3">
    <source>
        <dbReference type="ARBA" id="ARBA00022679"/>
    </source>
</evidence>
<comment type="caution">
    <text evidence="10">The sequence shown here is derived from an EMBL/GenBank/DDBJ whole genome shotgun (WGS) entry which is preliminary data.</text>
</comment>
<dbReference type="InterPro" id="IPR006592">
    <property type="entry name" value="RNA_pol_N"/>
</dbReference>
<dbReference type="PANTHER" id="PTHR48443:SF1">
    <property type="entry name" value="DNA-DIRECTED RNA POLYMERASE SUBUNIT BETA"/>
    <property type="match status" value="1"/>
</dbReference>
<keyword evidence="8" id="KW-0804">Transcription</keyword>
<evidence type="ECO:0000259" key="9">
    <source>
        <dbReference type="SMART" id="SM00663"/>
    </source>
</evidence>
<feature type="domain" description="RNA polymerase N-terminal" evidence="9">
    <location>
        <begin position="1"/>
        <end position="195"/>
    </location>
</feature>
<dbReference type="Proteomes" id="UP001472677">
    <property type="component" value="Unassembled WGS sequence"/>
</dbReference>
<keyword evidence="6" id="KW-0378">Hydrolase</keyword>
<dbReference type="Gene3D" id="1.10.274.100">
    <property type="entry name" value="RNA polymerase Rpb1, domain 3"/>
    <property type="match status" value="1"/>
</dbReference>
<keyword evidence="7" id="KW-0862">Zinc</keyword>
<keyword evidence="3" id="KW-0808">Transferase</keyword>
<dbReference type="Gene3D" id="3.40.50.10860">
    <property type="entry name" value="Leucine Dehydrogenase, chain A, domain 1"/>
    <property type="match status" value="1"/>
</dbReference>
<dbReference type="Gene3D" id="1.10.150.390">
    <property type="match status" value="1"/>
</dbReference>
<dbReference type="InterPro" id="IPR036291">
    <property type="entry name" value="NAD(P)-bd_dom_sf"/>
</dbReference>
<name>A0ABR2BRT7_9ROSI</name>
<evidence type="ECO:0000313" key="11">
    <source>
        <dbReference type="Proteomes" id="UP001472677"/>
    </source>
</evidence>
<dbReference type="InterPro" id="IPR000722">
    <property type="entry name" value="RNA_pol_asu"/>
</dbReference>
<dbReference type="HAMAP" id="MF_01576">
    <property type="entry name" value="THF_DHG_CYH"/>
    <property type="match status" value="1"/>
</dbReference>
<dbReference type="SUPFAM" id="SSF53223">
    <property type="entry name" value="Aminoacid dehydrogenase-like, N-terminal domain"/>
    <property type="match status" value="1"/>
</dbReference>
<dbReference type="InterPro" id="IPR020631">
    <property type="entry name" value="THF_DH/CycHdrlase_NAD-bd_dom"/>
</dbReference>
<proteinExistence type="inferred from homology"/>
<dbReference type="EMBL" id="JBBPBM010000090">
    <property type="protein sequence ID" value="KAK8509854.1"/>
    <property type="molecule type" value="Genomic_DNA"/>
</dbReference>
<dbReference type="CDD" id="cd02655">
    <property type="entry name" value="RNAP_beta'_C"/>
    <property type="match status" value="1"/>
</dbReference>
<dbReference type="InterPro" id="IPR007081">
    <property type="entry name" value="RNA_pol_Rpb1_5"/>
</dbReference>
<dbReference type="SUPFAM" id="SSF51735">
    <property type="entry name" value="NAD(P)-binding Rossmann-fold domains"/>
    <property type="match status" value="1"/>
</dbReference>
<evidence type="ECO:0000256" key="5">
    <source>
        <dbReference type="ARBA" id="ARBA00022723"/>
    </source>
</evidence>
<keyword evidence="1" id="KW-0240">DNA-directed RNA polymerase</keyword>
<dbReference type="PRINTS" id="PR00085">
    <property type="entry name" value="THFDHDRGNASE"/>
</dbReference>
<dbReference type="InterPro" id="IPR046346">
    <property type="entry name" value="Aminoacid_DH-like_N_sf"/>
</dbReference>
<evidence type="ECO:0000313" key="10">
    <source>
        <dbReference type="EMBL" id="KAK8509854.1"/>
    </source>
</evidence>
<evidence type="ECO:0000256" key="2">
    <source>
        <dbReference type="ARBA" id="ARBA00022563"/>
    </source>
</evidence>
<keyword evidence="11" id="KW-1185">Reference proteome</keyword>
<dbReference type="PROSITE" id="PS00767">
    <property type="entry name" value="THF_DHG_CYH_2"/>
    <property type="match status" value="1"/>
</dbReference>
<keyword evidence="5" id="KW-0479">Metal-binding</keyword>
<dbReference type="InterPro" id="IPR038120">
    <property type="entry name" value="Rpb1_funnel_sf"/>
</dbReference>
<dbReference type="InterPro" id="IPR007083">
    <property type="entry name" value="RNA_pol_Rpb1_4"/>
</dbReference>
<dbReference type="Gene3D" id="1.10.1790.20">
    <property type="match status" value="1"/>
</dbReference>
<protein>
    <recommendedName>
        <fullName evidence="9">RNA polymerase N-terminal domain-containing protein</fullName>
    </recommendedName>
</protein>
<dbReference type="Gene3D" id="2.40.40.20">
    <property type="match status" value="2"/>
</dbReference>
<dbReference type="SMART" id="SM00663">
    <property type="entry name" value="RPOLA_N"/>
    <property type="match status" value="1"/>
</dbReference>
<dbReference type="SUPFAM" id="SSF64484">
    <property type="entry name" value="beta and beta-prime subunits of DNA dependent RNA-polymerase"/>
    <property type="match status" value="1"/>
</dbReference>
<organism evidence="10 11">
    <name type="scientific">Hibiscus sabdariffa</name>
    <name type="common">roselle</name>
    <dbReference type="NCBI Taxonomy" id="183260"/>
    <lineage>
        <taxon>Eukaryota</taxon>
        <taxon>Viridiplantae</taxon>
        <taxon>Streptophyta</taxon>
        <taxon>Embryophyta</taxon>
        <taxon>Tracheophyta</taxon>
        <taxon>Spermatophyta</taxon>
        <taxon>Magnoliopsida</taxon>
        <taxon>eudicotyledons</taxon>
        <taxon>Gunneridae</taxon>
        <taxon>Pentapetalae</taxon>
        <taxon>rosids</taxon>
        <taxon>malvids</taxon>
        <taxon>Malvales</taxon>
        <taxon>Malvaceae</taxon>
        <taxon>Malvoideae</taxon>
        <taxon>Hibiscus</taxon>
    </lineage>
</organism>
<evidence type="ECO:0000256" key="6">
    <source>
        <dbReference type="ARBA" id="ARBA00022801"/>
    </source>
</evidence>
<evidence type="ECO:0000256" key="4">
    <source>
        <dbReference type="ARBA" id="ARBA00022695"/>
    </source>
</evidence>
<gene>
    <name evidence="10" type="ORF">V6N12_001926</name>
</gene>
<dbReference type="Gene3D" id="3.40.50.720">
    <property type="entry name" value="NAD(P)-binding Rossmann-like Domain"/>
    <property type="match status" value="1"/>
</dbReference>
<dbReference type="InterPro" id="IPR020867">
    <property type="entry name" value="THF_DH/CycHdrlase_CS"/>
</dbReference>
<reference evidence="10 11" key="1">
    <citation type="journal article" date="2024" name="G3 (Bethesda)">
        <title>Genome assembly of Hibiscus sabdariffa L. provides insights into metabolisms of medicinal natural products.</title>
        <authorList>
            <person name="Kim T."/>
        </authorList>
    </citation>
    <scope>NUCLEOTIDE SEQUENCE [LARGE SCALE GENOMIC DNA]</scope>
    <source>
        <strain evidence="10">TK-2024</strain>
        <tissue evidence="10">Old leaves</tissue>
    </source>
</reference>
<dbReference type="PROSITE" id="PS00766">
    <property type="entry name" value="THF_DHG_CYH_1"/>
    <property type="match status" value="1"/>
</dbReference>
<dbReference type="CDD" id="cd01080">
    <property type="entry name" value="NAD_bind_m-THF_DH_Cyclohyd"/>
    <property type="match status" value="1"/>
</dbReference>
<dbReference type="Pfam" id="PF04998">
    <property type="entry name" value="RNA_pol_Rpb1_5"/>
    <property type="match status" value="1"/>
</dbReference>
<dbReference type="Pfam" id="PF00623">
    <property type="entry name" value="RNA_pol_Rpb1_2"/>
    <property type="match status" value="2"/>
</dbReference>
<evidence type="ECO:0000256" key="1">
    <source>
        <dbReference type="ARBA" id="ARBA00022478"/>
    </source>
</evidence>
<dbReference type="InterPro" id="IPR000672">
    <property type="entry name" value="THF_DH/CycHdrlase"/>
</dbReference>
<keyword evidence="4" id="KW-0548">Nucleotidyltransferase</keyword>
<dbReference type="PANTHER" id="PTHR48443">
    <property type="entry name" value="DNA-DIRECTED RNA POLYMERASE SUBUNIT BETA"/>
    <property type="match status" value="1"/>
</dbReference>
<dbReference type="Pfam" id="PF05000">
    <property type="entry name" value="RNA_pol_Rpb1_4"/>
    <property type="match status" value="1"/>
</dbReference>
<dbReference type="Gene3D" id="1.10.132.30">
    <property type="match status" value="1"/>
</dbReference>
<dbReference type="Pfam" id="PF02882">
    <property type="entry name" value="THF_DHG_CYH_C"/>
    <property type="match status" value="1"/>
</dbReference>
<evidence type="ECO:0000256" key="7">
    <source>
        <dbReference type="ARBA" id="ARBA00022833"/>
    </source>
</evidence>
<keyword evidence="2" id="KW-0554">One-carbon metabolism</keyword>